<proteinExistence type="predicted"/>
<gene>
    <name evidence="1" type="ORF">SAMN04487911_1577</name>
</gene>
<dbReference type="Proteomes" id="UP000184231">
    <property type="component" value="Unassembled WGS sequence"/>
</dbReference>
<dbReference type="AlphaFoldDB" id="A0A1M6N725"/>
<evidence type="ECO:0000313" key="1">
    <source>
        <dbReference type="EMBL" id="SHJ91462.1"/>
    </source>
</evidence>
<accession>A0A1M6N725</accession>
<evidence type="ECO:0000313" key="2">
    <source>
        <dbReference type="Proteomes" id="UP000184231"/>
    </source>
</evidence>
<reference evidence="1 2" key="1">
    <citation type="submission" date="2016-11" db="EMBL/GenBank/DDBJ databases">
        <authorList>
            <person name="Jaros S."/>
            <person name="Januszkiewicz K."/>
            <person name="Wedrychowicz H."/>
        </authorList>
    </citation>
    <scope>NUCLEOTIDE SEQUENCE [LARGE SCALE GENOMIC DNA]</scope>
    <source>
        <strain evidence="1 2">CGMCC 1.8863</strain>
    </source>
</reference>
<organism evidence="1 2">
    <name type="scientific">Arenibacter nanhaiticus</name>
    <dbReference type="NCBI Taxonomy" id="558155"/>
    <lineage>
        <taxon>Bacteria</taxon>
        <taxon>Pseudomonadati</taxon>
        <taxon>Bacteroidota</taxon>
        <taxon>Flavobacteriia</taxon>
        <taxon>Flavobacteriales</taxon>
        <taxon>Flavobacteriaceae</taxon>
        <taxon>Arenibacter</taxon>
    </lineage>
</organism>
<sequence>MVVVCSVFLLNYNFWVKKLRAFWKDEGRLKQWGKNKTDASIIKAIHNLPKSRYI</sequence>
<name>A0A1M6N725_9FLAO</name>
<dbReference type="EMBL" id="FQYX01000057">
    <property type="protein sequence ID" value="SHJ91462.1"/>
    <property type="molecule type" value="Genomic_DNA"/>
</dbReference>
<keyword evidence="2" id="KW-1185">Reference proteome</keyword>
<protein>
    <submittedName>
        <fullName evidence="1">Uncharacterized protein</fullName>
    </submittedName>
</protein>